<reference evidence="2 3" key="1">
    <citation type="submission" date="2024-01" db="EMBL/GenBank/DDBJ databases">
        <title>Genome assemblies of Stephania.</title>
        <authorList>
            <person name="Yang L."/>
        </authorList>
    </citation>
    <scope>NUCLEOTIDE SEQUENCE [LARGE SCALE GENOMIC DNA]</scope>
    <source>
        <strain evidence="2">JXDWG</strain>
        <tissue evidence="2">Leaf</tissue>
    </source>
</reference>
<proteinExistence type="predicted"/>
<evidence type="ECO:0000313" key="3">
    <source>
        <dbReference type="Proteomes" id="UP001419268"/>
    </source>
</evidence>
<organism evidence="2 3">
    <name type="scientific">Stephania cephalantha</name>
    <dbReference type="NCBI Taxonomy" id="152367"/>
    <lineage>
        <taxon>Eukaryota</taxon>
        <taxon>Viridiplantae</taxon>
        <taxon>Streptophyta</taxon>
        <taxon>Embryophyta</taxon>
        <taxon>Tracheophyta</taxon>
        <taxon>Spermatophyta</taxon>
        <taxon>Magnoliopsida</taxon>
        <taxon>Ranunculales</taxon>
        <taxon>Menispermaceae</taxon>
        <taxon>Menispermoideae</taxon>
        <taxon>Cissampelideae</taxon>
        <taxon>Stephania</taxon>
    </lineage>
</organism>
<name>A0AAP0PGM7_9MAGN</name>
<comment type="caution">
    <text evidence="2">The sequence shown here is derived from an EMBL/GenBank/DDBJ whole genome shotgun (WGS) entry which is preliminary data.</text>
</comment>
<keyword evidence="3" id="KW-1185">Reference proteome</keyword>
<dbReference type="Proteomes" id="UP001419268">
    <property type="component" value="Unassembled WGS sequence"/>
</dbReference>
<protein>
    <submittedName>
        <fullName evidence="2">Uncharacterized protein</fullName>
    </submittedName>
</protein>
<accession>A0AAP0PGM7</accession>
<evidence type="ECO:0000256" key="1">
    <source>
        <dbReference type="SAM" id="MobiDB-lite"/>
    </source>
</evidence>
<sequence length="77" mass="8613">MSSQGGGLNSGVDRWMASRLQARRHGERSSASKTDNGDDEETATPATETARRQRCRQRTAAAPAVEARLQRRRWRTT</sequence>
<dbReference type="EMBL" id="JBBNAG010000004">
    <property type="protein sequence ID" value="KAK9140275.1"/>
    <property type="molecule type" value="Genomic_DNA"/>
</dbReference>
<dbReference type="AlphaFoldDB" id="A0AAP0PGM7"/>
<gene>
    <name evidence="2" type="ORF">Scep_009956</name>
</gene>
<evidence type="ECO:0000313" key="2">
    <source>
        <dbReference type="EMBL" id="KAK9140275.1"/>
    </source>
</evidence>
<feature type="region of interest" description="Disordered" evidence="1">
    <location>
        <begin position="1"/>
        <end position="77"/>
    </location>
</feature>